<evidence type="ECO:0000256" key="1">
    <source>
        <dbReference type="SAM" id="Phobius"/>
    </source>
</evidence>
<keyword evidence="1" id="KW-0472">Membrane</keyword>
<dbReference type="EMBL" id="JBEGIE010000060">
    <property type="protein sequence ID" value="MEV4913861.1"/>
    <property type="molecule type" value="Genomic_DNA"/>
</dbReference>
<feature type="transmembrane region" description="Helical" evidence="1">
    <location>
        <begin position="243"/>
        <end position="264"/>
    </location>
</feature>
<evidence type="ECO:0000313" key="3">
    <source>
        <dbReference type="Proteomes" id="UP001552502"/>
    </source>
</evidence>
<feature type="transmembrane region" description="Helical" evidence="1">
    <location>
        <begin position="76"/>
        <end position="95"/>
    </location>
</feature>
<comment type="caution">
    <text evidence="2">The sequence shown here is derived from an EMBL/GenBank/DDBJ whole genome shotgun (WGS) entry which is preliminary data.</text>
</comment>
<sequence length="274" mass="31604">MNNIIKDRFINKYSIGSFIAFLLIVFFSFFVSSSIFESIFLYDYSKGDLAGKSRFFLAENYLFKSSTWELMTFDSMYYSLFLFTLPATFPIIGFYNEGKGYFVHAYTRIKNYKKSILVVILQYSIISGLCFAGPYLLFYLFVACFNSNYINSHIGLLNSINSYISFNNAIVYFVVICFIVNFIFGSIYGFFACTIALWTEKVYFIVLIPFIYYLVMSNISAAFNFELISPLVGILYNTYSGVSLYQVIVPLLIPLFIGIVLIFLHFKRGDKFGV</sequence>
<feature type="transmembrane region" description="Helical" evidence="1">
    <location>
        <begin position="169"/>
        <end position="191"/>
    </location>
</feature>
<accession>A0ABV3II50</accession>
<organism evidence="2 3">
    <name type="scientific">Bacillus proteolyticus</name>
    <dbReference type="NCBI Taxonomy" id="2026192"/>
    <lineage>
        <taxon>Bacteria</taxon>
        <taxon>Bacillati</taxon>
        <taxon>Bacillota</taxon>
        <taxon>Bacilli</taxon>
        <taxon>Bacillales</taxon>
        <taxon>Bacillaceae</taxon>
        <taxon>Bacillus</taxon>
        <taxon>Bacillus cereus group</taxon>
    </lineage>
</organism>
<dbReference type="Proteomes" id="UP001552502">
    <property type="component" value="Unassembled WGS sequence"/>
</dbReference>
<protein>
    <recommendedName>
        <fullName evidence="4">ABC-2 family transporter protein</fullName>
    </recommendedName>
</protein>
<keyword evidence="1" id="KW-1133">Transmembrane helix</keyword>
<dbReference type="RefSeq" id="WP_199640711.1">
    <property type="nucleotide sequence ID" value="NZ_JBEGIE010000060.1"/>
</dbReference>
<proteinExistence type="predicted"/>
<evidence type="ECO:0000313" key="2">
    <source>
        <dbReference type="EMBL" id="MEV4913861.1"/>
    </source>
</evidence>
<feature type="transmembrane region" description="Helical" evidence="1">
    <location>
        <begin position="12"/>
        <end position="36"/>
    </location>
</feature>
<feature type="transmembrane region" description="Helical" evidence="1">
    <location>
        <begin position="203"/>
        <end position="223"/>
    </location>
</feature>
<keyword evidence="1" id="KW-0812">Transmembrane</keyword>
<keyword evidence="3" id="KW-1185">Reference proteome</keyword>
<reference evidence="2 3" key="1">
    <citation type="journal article" date="2023" name="Proc. Natl. Acad. Sci. U.S.A.">
        <title>Bacterial tolerance to host-exuded specialized metabolites structures the maize root microbiome.</title>
        <authorList>
            <person name="Thoenen L."/>
            <person name="Giroud C."/>
            <person name="Kreuzer M."/>
            <person name="Waelchli J."/>
            <person name="Gfeller V."/>
            <person name="Deslandes-Herold G."/>
            <person name="Mateo P."/>
            <person name="Robert C.A.M."/>
            <person name="Ahrens C.H."/>
            <person name="Rubio-Somoza I."/>
            <person name="Bruggmann R."/>
            <person name="Erb M."/>
            <person name="Schlaeppi K."/>
        </authorList>
    </citation>
    <scope>NUCLEOTIDE SEQUENCE [LARGE SCALE GENOMIC DNA]</scope>
    <source>
        <strain evidence="2 3">LBA1-1-1.1</strain>
    </source>
</reference>
<evidence type="ECO:0008006" key="4">
    <source>
        <dbReference type="Google" id="ProtNLM"/>
    </source>
</evidence>
<gene>
    <name evidence="2" type="ORF">MRBLBA1_004795</name>
</gene>
<name>A0ABV3II50_9BACI</name>
<feature type="transmembrane region" description="Helical" evidence="1">
    <location>
        <begin position="116"/>
        <end position="142"/>
    </location>
</feature>